<reference evidence="1 2" key="1">
    <citation type="journal article" date="2019" name="New Phytol.">
        <title>Comparative genomics reveals unique wood-decay strategies and fruiting body development in the Schizophyllaceae.</title>
        <authorList>
            <person name="Almasi E."/>
            <person name="Sahu N."/>
            <person name="Krizsan K."/>
            <person name="Balint B."/>
            <person name="Kovacs G.M."/>
            <person name="Kiss B."/>
            <person name="Cseklye J."/>
            <person name="Drula E."/>
            <person name="Henrissat B."/>
            <person name="Nagy I."/>
            <person name="Chovatia M."/>
            <person name="Adam C."/>
            <person name="LaButti K."/>
            <person name="Lipzen A."/>
            <person name="Riley R."/>
            <person name="Grigoriev I.V."/>
            <person name="Nagy L.G."/>
        </authorList>
    </citation>
    <scope>NUCLEOTIDE SEQUENCE [LARGE SCALE GENOMIC DNA]</scope>
    <source>
        <strain evidence="1 2">NL-1724</strain>
    </source>
</reference>
<feature type="non-terminal residue" evidence="1">
    <location>
        <position position="417"/>
    </location>
</feature>
<keyword evidence="2" id="KW-1185">Reference proteome</keyword>
<dbReference type="STRING" id="97359.A0A550CNT6"/>
<gene>
    <name evidence="1" type="ORF">BD626DRAFT_482715</name>
</gene>
<dbReference type="EMBL" id="VDMD01000003">
    <property type="protein sequence ID" value="TRM66472.1"/>
    <property type="molecule type" value="Genomic_DNA"/>
</dbReference>
<name>A0A550CNT6_9AGAR</name>
<dbReference type="OrthoDB" id="3049154at2759"/>
<dbReference type="Proteomes" id="UP000320762">
    <property type="component" value="Unassembled WGS sequence"/>
</dbReference>
<protein>
    <submittedName>
        <fullName evidence="1">Uncharacterized protein</fullName>
    </submittedName>
</protein>
<sequence>MTGIFGREDELFSRTVAIRKAGHAHRREDAASHQQKRTLIYKLGVGCDPITLAAYISTQSDGSLDVRQIPDAPFAVIVRGRNQPAFRRGTTMEEAGDPDMLPPGHVLLSDDDFLTIEDNQSVVVISPKPDGDVPFTVELVVLRNVAADSRDSPALYRWLISVVDQAVDERRDVRPPSEGKLVQTGLNLGPRHARVIGWAKSFTRKLSPDDMIAHDEDVIGAASLMWAIMQSILPAEVIGPVEAGMDRDWMPSIATRNVPEGDGYKITVDGRIYTFPAAKRGPPTTYLSRGYSAKTHIDRSLYGWCISWTVAREIQDIEVQAGDKRSAGDMCSGPPGGGANFVDVTLGIIVKNAACTAMAFRPEYQHGTTVCHGAINRGLTNNFDEAPGKALLELRNSGKLWGITHRGTGTGNTYDAD</sequence>
<evidence type="ECO:0000313" key="1">
    <source>
        <dbReference type="EMBL" id="TRM66472.1"/>
    </source>
</evidence>
<comment type="caution">
    <text evidence="1">The sequence shown here is derived from an EMBL/GenBank/DDBJ whole genome shotgun (WGS) entry which is preliminary data.</text>
</comment>
<accession>A0A550CNT6</accession>
<organism evidence="1 2">
    <name type="scientific">Schizophyllum amplum</name>
    <dbReference type="NCBI Taxonomy" id="97359"/>
    <lineage>
        <taxon>Eukaryota</taxon>
        <taxon>Fungi</taxon>
        <taxon>Dikarya</taxon>
        <taxon>Basidiomycota</taxon>
        <taxon>Agaricomycotina</taxon>
        <taxon>Agaricomycetes</taxon>
        <taxon>Agaricomycetidae</taxon>
        <taxon>Agaricales</taxon>
        <taxon>Schizophyllaceae</taxon>
        <taxon>Schizophyllum</taxon>
    </lineage>
</organism>
<proteinExistence type="predicted"/>
<dbReference type="AlphaFoldDB" id="A0A550CNT6"/>
<evidence type="ECO:0000313" key="2">
    <source>
        <dbReference type="Proteomes" id="UP000320762"/>
    </source>
</evidence>